<evidence type="ECO:0000313" key="3">
    <source>
        <dbReference type="EMBL" id="TVZ06200.1"/>
    </source>
</evidence>
<dbReference type="AlphaFoldDB" id="A0A6P2C4V4"/>
<dbReference type="Gene3D" id="3.50.50.60">
    <property type="entry name" value="FAD/NAD(P)-binding domain"/>
    <property type="match status" value="2"/>
</dbReference>
<feature type="region of interest" description="Disordered" evidence="1">
    <location>
        <begin position="261"/>
        <end position="287"/>
    </location>
</feature>
<dbReference type="OrthoDB" id="7849608at2"/>
<accession>A0A6P2C4V4</accession>
<dbReference type="Pfam" id="PF01593">
    <property type="entry name" value="Amino_oxidase"/>
    <property type="match status" value="2"/>
</dbReference>
<feature type="region of interest" description="Disordered" evidence="1">
    <location>
        <begin position="498"/>
        <end position="548"/>
    </location>
</feature>
<name>A0A6P2C4V4_9ACTN</name>
<dbReference type="RefSeq" id="WP_145850954.1">
    <property type="nucleotide sequence ID" value="NZ_RPFW01000001.1"/>
</dbReference>
<feature type="compositionally biased region" description="Acidic residues" evidence="1">
    <location>
        <begin position="539"/>
        <end position="548"/>
    </location>
</feature>
<dbReference type="GO" id="GO:0016491">
    <property type="term" value="F:oxidoreductase activity"/>
    <property type="evidence" value="ECO:0007669"/>
    <property type="project" value="InterPro"/>
</dbReference>
<gene>
    <name evidence="3" type="ORF">EAS64_01800</name>
</gene>
<dbReference type="PANTHER" id="PTHR42923:SF47">
    <property type="entry name" value="BLR3003 PROTEIN"/>
    <property type="match status" value="1"/>
</dbReference>
<evidence type="ECO:0000313" key="4">
    <source>
        <dbReference type="Proteomes" id="UP000460272"/>
    </source>
</evidence>
<dbReference type="PANTHER" id="PTHR42923">
    <property type="entry name" value="PROTOPORPHYRINOGEN OXIDASE"/>
    <property type="match status" value="1"/>
</dbReference>
<comment type="caution">
    <text evidence="3">The sequence shown here is derived from an EMBL/GenBank/DDBJ whole genome shotgun (WGS) entry which is preliminary data.</text>
</comment>
<dbReference type="Proteomes" id="UP000460272">
    <property type="component" value="Unassembled WGS sequence"/>
</dbReference>
<keyword evidence="4" id="KW-1185">Reference proteome</keyword>
<proteinExistence type="predicted"/>
<sequence length="548" mass="56916">MKVVVIGGGLAGITAAVALANAKHEVTLLEAKPRLGGATMSFNRDGLVVDTGQHVFLRCCTAYRGLLDRLGMSAHAPIQPRFEVTVVAPGKRTVMKRRRVPAPLHMLPALLGYPFLTNPERVRLSRAALAFKRLDENDPKTDQVRLGDWLEAHGQDVRTRRVLWDLFSVSSINVPGDDASLALAAVVVKTGLLGAADAADIGVPALSLGELHGAAAARHLAKVGATVRLQAKVAAIEPKGEEFLIRLASAGNGSAGNGGAGNGGAGNAGSAEAGAESGEVPAGGGEAGEGEDIVADAVVLAVPHEQAARLIPPGALPTDTVDGWAGLGAAPIVNVHVIYDRKVMDVPFAAAVDSPVQWVFDRTRISGMHARGDDGQYLAISLSAADEYANMPVAELREKFVPALAELFPAARDANVSEFFVTREKRATFRGVPGTARLRPKAATSLPGLVLAGSWTDTGWPDTMEGAVRSGLNAVIAIHEALAERPMAKGAIVSGAQQATLPGGRPPVPPDVSASADTGSGTDADEKTVTEVSKAEMNNEADEREVRS</sequence>
<dbReference type="EMBL" id="RPFW01000001">
    <property type="protein sequence ID" value="TVZ06200.1"/>
    <property type="molecule type" value="Genomic_DNA"/>
</dbReference>
<feature type="domain" description="Amine oxidase" evidence="2">
    <location>
        <begin position="289"/>
        <end position="477"/>
    </location>
</feature>
<dbReference type="InterPro" id="IPR002937">
    <property type="entry name" value="Amino_oxidase"/>
</dbReference>
<evidence type="ECO:0000259" key="2">
    <source>
        <dbReference type="Pfam" id="PF01593"/>
    </source>
</evidence>
<dbReference type="InterPro" id="IPR036188">
    <property type="entry name" value="FAD/NAD-bd_sf"/>
</dbReference>
<organism evidence="3 4">
    <name type="scientific">Trebonia kvetii</name>
    <dbReference type="NCBI Taxonomy" id="2480626"/>
    <lineage>
        <taxon>Bacteria</taxon>
        <taxon>Bacillati</taxon>
        <taxon>Actinomycetota</taxon>
        <taxon>Actinomycetes</taxon>
        <taxon>Streptosporangiales</taxon>
        <taxon>Treboniaceae</taxon>
        <taxon>Trebonia</taxon>
    </lineage>
</organism>
<feature type="compositionally biased region" description="Low complexity" evidence="1">
    <location>
        <begin position="268"/>
        <end position="280"/>
    </location>
</feature>
<dbReference type="SUPFAM" id="SSF51905">
    <property type="entry name" value="FAD/NAD(P)-binding domain"/>
    <property type="match status" value="1"/>
</dbReference>
<evidence type="ECO:0000256" key="1">
    <source>
        <dbReference type="SAM" id="MobiDB-lite"/>
    </source>
</evidence>
<reference evidence="3 4" key="1">
    <citation type="submission" date="2018-11" db="EMBL/GenBank/DDBJ databases">
        <title>Trebonia kvetii gen.nov., sp.nov., a novel acidophilic actinobacterium, and proposal of the new actinobacterial family Treboniaceae fam. nov.</title>
        <authorList>
            <person name="Rapoport D."/>
            <person name="Sagova-Mareckova M."/>
            <person name="Sedlacek I."/>
            <person name="Provaznik J."/>
            <person name="Kralova S."/>
            <person name="Pavlinic D."/>
            <person name="Benes V."/>
            <person name="Kopecky J."/>
        </authorList>
    </citation>
    <scope>NUCLEOTIDE SEQUENCE [LARGE SCALE GENOMIC DNA]</scope>
    <source>
        <strain evidence="3 4">15Tr583</strain>
    </source>
</reference>
<protein>
    <submittedName>
        <fullName evidence="3">FAD-dependent oxidoreductase</fullName>
    </submittedName>
</protein>
<feature type="domain" description="Amine oxidase" evidence="2">
    <location>
        <begin position="10"/>
        <end position="247"/>
    </location>
</feature>
<dbReference type="InterPro" id="IPR050464">
    <property type="entry name" value="Zeta_carotene_desat/Oxidored"/>
</dbReference>